<evidence type="ECO:0000313" key="1">
    <source>
        <dbReference type="EMBL" id="MYL53619.1"/>
    </source>
</evidence>
<name>A0ACC7VI57_9BACI</name>
<dbReference type="EMBL" id="WMEU01000002">
    <property type="protein sequence ID" value="MYL53619.1"/>
    <property type="molecule type" value="Genomic_DNA"/>
</dbReference>
<sequence>MNTGSSDTFLNLSGLNLSDLSIHTDVGEMDVDLSGNWKESFDVELNTGVGDTHVVLPKGVGVIIDSSKGIGESNFVD</sequence>
<organism evidence="1 2">
    <name type="scientific">Pontibacillus yanchengensis</name>
    <dbReference type="NCBI Taxonomy" id="462910"/>
    <lineage>
        <taxon>Bacteria</taxon>
        <taxon>Bacillati</taxon>
        <taxon>Bacillota</taxon>
        <taxon>Bacilli</taxon>
        <taxon>Bacillales</taxon>
        <taxon>Bacillaceae</taxon>
        <taxon>Pontibacillus</taxon>
    </lineage>
</organism>
<comment type="caution">
    <text evidence="1">The sequence shown here is derived from an EMBL/GenBank/DDBJ whole genome shotgun (WGS) entry which is preliminary data.</text>
</comment>
<gene>
    <name evidence="1" type="ORF">GLW08_09750</name>
</gene>
<accession>A0ACC7VI57</accession>
<protein>
    <submittedName>
        <fullName evidence="1">Uncharacterized protein</fullName>
    </submittedName>
</protein>
<evidence type="ECO:0000313" key="2">
    <source>
        <dbReference type="Proteomes" id="UP000466692"/>
    </source>
</evidence>
<dbReference type="Proteomes" id="UP000466692">
    <property type="component" value="Unassembled WGS sequence"/>
</dbReference>
<keyword evidence="2" id="KW-1185">Reference proteome</keyword>
<proteinExistence type="predicted"/>
<reference evidence="1" key="1">
    <citation type="submission" date="2019-11" db="EMBL/GenBank/DDBJ databases">
        <title>Genome sequences of 17 halophilic strains isolated from different environments.</title>
        <authorList>
            <person name="Furrow R.E."/>
        </authorList>
    </citation>
    <scope>NUCLEOTIDE SEQUENCE</scope>
    <source>
        <strain evidence="1">22510_22_Filter</strain>
    </source>
</reference>